<gene>
    <name evidence="5" type="ORF">ABIE21_001400</name>
</gene>
<dbReference type="PROSITE" id="PS00894">
    <property type="entry name" value="HTH_DEOR_1"/>
    <property type="match status" value="1"/>
</dbReference>
<dbReference type="PANTHER" id="PTHR34580:SF3">
    <property type="entry name" value="PROTEIN PAFB"/>
    <property type="match status" value="1"/>
</dbReference>
<evidence type="ECO:0000259" key="4">
    <source>
        <dbReference type="PROSITE" id="PS51000"/>
    </source>
</evidence>
<dbReference type="InterPro" id="IPR001034">
    <property type="entry name" value="DeoR_HTH"/>
</dbReference>
<evidence type="ECO:0000313" key="6">
    <source>
        <dbReference type="Proteomes" id="UP001549257"/>
    </source>
</evidence>
<dbReference type="RefSeq" id="WP_354024069.1">
    <property type="nucleotide sequence ID" value="NZ_JBEPSJ010000001.1"/>
</dbReference>
<evidence type="ECO:0000313" key="5">
    <source>
        <dbReference type="EMBL" id="MET4581910.1"/>
    </source>
</evidence>
<evidence type="ECO:0000256" key="1">
    <source>
        <dbReference type="ARBA" id="ARBA00023015"/>
    </source>
</evidence>
<sequence>MAETTSRVLSLLALLQTHRQWSGPELARRLEVTERTLRRDVDRLRELGYSVEATRGAAGGYRLEAGSQLPPLLLTDDEAVTMAIGLRLAAGLGLADGETTTLSALAKFEQVLPAALRQRVAALTGHLQPATPRGAEVSTELLGQLALACRDTERIRFHYVAGGGLESDRVVEPHSLVASNGHWFFVAWDRQRDAWRTFRVDRMSRFFGTRVHFEQRDLPAADAAEFVAVAVGSIAPRLEAAVVMQLPLDTMREYFGAWAEGAVAAGPGETRWPFGGRSYEEMLGALAWIPAGVDYAIVDNPGFAAFASEAGARMARAGVS</sequence>
<organism evidence="5 6">
    <name type="scientific">Conyzicola nivalis</name>
    <dbReference type="NCBI Taxonomy" id="1477021"/>
    <lineage>
        <taxon>Bacteria</taxon>
        <taxon>Bacillati</taxon>
        <taxon>Actinomycetota</taxon>
        <taxon>Actinomycetes</taxon>
        <taxon>Micrococcales</taxon>
        <taxon>Microbacteriaceae</taxon>
        <taxon>Conyzicola</taxon>
    </lineage>
</organism>
<dbReference type="InterPro" id="IPR013196">
    <property type="entry name" value="HTH_11"/>
</dbReference>
<comment type="caution">
    <text evidence="5">The sequence shown here is derived from an EMBL/GenBank/DDBJ whole genome shotgun (WGS) entry which is preliminary data.</text>
</comment>
<keyword evidence="3" id="KW-0804">Transcription</keyword>
<dbReference type="Proteomes" id="UP001549257">
    <property type="component" value="Unassembled WGS sequence"/>
</dbReference>
<dbReference type="InterPro" id="IPR018356">
    <property type="entry name" value="Tscrpt_reg_HTH_DeoR_CS"/>
</dbReference>
<dbReference type="InterPro" id="IPR036388">
    <property type="entry name" value="WH-like_DNA-bd_sf"/>
</dbReference>
<reference evidence="5 6" key="1">
    <citation type="submission" date="2024-06" db="EMBL/GenBank/DDBJ databases">
        <title>Sorghum-associated microbial communities from plants grown in Nebraska, USA.</title>
        <authorList>
            <person name="Schachtman D."/>
        </authorList>
    </citation>
    <scope>NUCLEOTIDE SEQUENCE [LARGE SCALE GENOMIC DNA]</scope>
    <source>
        <strain evidence="5 6">2857</strain>
    </source>
</reference>
<keyword evidence="2 5" id="KW-0238">DNA-binding</keyword>
<protein>
    <submittedName>
        <fullName evidence="5">DNA-binding transcriptional regulator YafY</fullName>
    </submittedName>
</protein>
<evidence type="ECO:0000256" key="2">
    <source>
        <dbReference type="ARBA" id="ARBA00023125"/>
    </source>
</evidence>
<name>A0ABV2QMU8_9MICO</name>
<keyword evidence="6" id="KW-1185">Reference proteome</keyword>
<dbReference type="Pfam" id="PF08279">
    <property type="entry name" value="HTH_11"/>
    <property type="match status" value="1"/>
</dbReference>
<evidence type="ECO:0000256" key="3">
    <source>
        <dbReference type="ARBA" id="ARBA00023163"/>
    </source>
</evidence>
<feature type="domain" description="HTH deoR-type" evidence="4">
    <location>
        <begin position="4"/>
        <end position="59"/>
    </location>
</feature>
<dbReference type="GO" id="GO:0003677">
    <property type="term" value="F:DNA binding"/>
    <property type="evidence" value="ECO:0007669"/>
    <property type="project" value="UniProtKB-KW"/>
</dbReference>
<dbReference type="EMBL" id="JBEPSJ010000001">
    <property type="protein sequence ID" value="MET4581910.1"/>
    <property type="molecule type" value="Genomic_DNA"/>
</dbReference>
<dbReference type="SUPFAM" id="SSF46785">
    <property type="entry name" value="Winged helix' DNA-binding domain"/>
    <property type="match status" value="1"/>
</dbReference>
<accession>A0ABV2QMU8</accession>
<dbReference type="PROSITE" id="PS51000">
    <property type="entry name" value="HTH_DEOR_2"/>
    <property type="match status" value="1"/>
</dbReference>
<dbReference type="Gene3D" id="1.10.10.10">
    <property type="entry name" value="Winged helix-like DNA-binding domain superfamily/Winged helix DNA-binding domain"/>
    <property type="match status" value="1"/>
</dbReference>
<dbReference type="Pfam" id="PF13280">
    <property type="entry name" value="WYL"/>
    <property type="match status" value="1"/>
</dbReference>
<proteinExistence type="predicted"/>
<dbReference type="PROSITE" id="PS52050">
    <property type="entry name" value="WYL"/>
    <property type="match status" value="1"/>
</dbReference>
<keyword evidence="1" id="KW-0805">Transcription regulation</keyword>
<dbReference type="InterPro" id="IPR026881">
    <property type="entry name" value="WYL_dom"/>
</dbReference>
<dbReference type="InterPro" id="IPR036390">
    <property type="entry name" value="WH_DNA-bd_sf"/>
</dbReference>
<dbReference type="InterPro" id="IPR051534">
    <property type="entry name" value="CBASS_pafABC_assoc_protein"/>
</dbReference>
<dbReference type="PANTHER" id="PTHR34580">
    <property type="match status" value="1"/>
</dbReference>